<dbReference type="Pfam" id="PF00664">
    <property type="entry name" value="ABC_membrane"/>
    <property type="match status" value="1"/>
</dbReference>
<name>E0S0A7_BUTPB</name>
<evidence type="ECO:0000259" key="11">
    <source>
        <dbReference type="PROSITE" id="PS50929"/>
    </source>
</evidence>
<dbReference type="SUPFAM" id="SSF52540">
    <property type="entry name" value="P-loop containing nucleoside triphosphate hydrolases"/>
    <property type="match status" value="1"/>
</dbReference>
<dbReference type="HOGENOM" id="CLU_000604_84_3_9"/>
<dbReference type="RefSeq" id="WP_013282246.1">
    <property type="nucleotide sequence ID" value="NC_014387.1"/>
</dbReference>
<proteinExistence type="predicted"/>
<keyword evidence="3" id="KW-1003">Cell membrane</keyword>
<evidence type="ECO:0000256" key="1">
    <source>
        <dbReference type="ARBA" id="ARBA00004651"/>
    </source>
</evidence>
<dbReference type="Proteomes" id="UP000001299">
    <property type="component" value="Chromosome 1"/>
</dbReference>
<accession>E0S0A7</accession>
<keyword evidence="6 12" id="KW-0067">ATP-binding</keyword>
<evidence type="ECO:0000313" key="13">
    <source>
        <dbReference type="Proteomes" id="UP000001299"/>
    </source>
</evidence>
<keyword evidence="4 9" id="KW-0812">Transmembrane</keyword>
<evidence type="ECO:0000256" key="5">
    <source>
        <dbReference type="ARBA" id="ARBA00022741"/>
    </source>
</evidence>
<feature type="transmembrane region" description="Helical" evidence="9">
    <location>
        <begin position="58"/>
        <end position="78"/>
    </location>
</feature>
<dbReference type="PROSITE" id="PS50929">
    <property type="entry name" value="ABC_TM1F"/>
    <property type="match status" value="1"/>
</dbReference>
<feature type="transmembrane region" description="Helical" evidence="9">
    <location>
        <begin position="164"/>
        <end position="186"/>
    </location>
</feature>
<dbReference type="PANTHER" id="PTHR43394">
    <property type="entry name" value="ATP-DEPENDENT PERMEASE MDL1, MITOCHONDRIAL"/>
    <property type="match status" value="1"/>
</dbReference>
<dbReference type="InterPro" id="IPR003439">
    <property type="entry name" value="ABC_transporter-like_ATP-bd"/>
</dbReference>
<dbReference type="SMART" id="SM00382">
    <property type="entry name" value="AAA"/>
    <property type="match status" value="1"/>
</dbReference>
<evidence type="ECO:0000256" key="3">
    <source>
        <dbReference type="ARBA" id="ARBA00022475"/>
    </source>
</evidence>
<dbReference type="FunFam" id="3.40.50.300:FF:000287">
    <property type="entry name" value="Multidrug ABC transporter ATP-binding protein"/>
    <property type="match status" value="1"/>
</dbReference>
<dbReference type="GO" id="GO:0005886">
    <property type="term" value="C:plasma membrane"/>
    <property type="evidence" value="ECO:0007669"/>
    <property type="project" value="UniProtKB-SubCell"/>
</dbReference>
<reference evidence="12 13" key="1">
    <citation type="journal article" date="2010" name="PLoS ONE">
        <title>The glycobiome of the rumen bacterium Butyrivibrio proteoclasticus B316(T) highlights adaptation to a polysaccharide-rich environment.</title>
        <authorList>
            <person name="Kelly W.J."/>
            <person name="Leahy S.C."/>
            <person name="Altermann E."/>
            <person name="Yeoman C.J."/>
            <person name="Dunne J.C."/>
            <person name="Kong Z."/>
            <person name="Pacheco D.M."/>
            <person name="Li D."/>
            <person name="Noel S.J."/>
            <person name="Moon C.D."/>
            <person name="Cookson A.L."/>
            <person name="Attwood G.T."/>
        </authorList>
    </citation>
    <scope>NUCLEOTIDE SEQUENCE [LARGE SCALE GENOMIC DNA]</scope>
    <source>
        <strain evidence="13">ATCC 51982 / DSM 14932 / B316</strain>
    </source>
</reference>
<evidence type="ECO:0000259" key="10">
    <source>
        <dbReference type="PROSITE" id="PS50893"/>
    </source>
</evidence>
<dbReference type="InterPro" id="IPR011527">
    <property type="entry name" value="ABC1_TM_dom"/>
</dbReference>
<evidence type="ECO:0000256" key="2">
    <source>
        <dbReference type="ARBA" id="ARBA00022448"/>
    </source>
</evidence>
<dbReference type="PROSITE" id="PS00211">
    <property type="entry name" value="ABC_TRANSPORTER_1"/>
    <property type="match status" value="1"/>
</dbReference>
<dbReference type="InterPro" id="IPR039421">
    <property type="entry name" value="Type_1_exporter"/>
</dbReference>
<dbReference type="GO" id="GO:0015421">
    <property type="term" value="F:ABC-type oligopeptide transporter activity"/>
    <property type="evidence" value="ECO:0007669"/>
    <property type="project" value="TreeGrafter"/>
</dbReference>
<dbReference type="FunFam" id="1.20.1560.10:FF:000011">
    <property type="entry name" value="Multidrug ABC transporter ATP-binding protein"/>
    <property type="match status" value="1"/>
</dbReference>
<evidence type="ECO:0000256" key="7">
    <source>
        <dbReference type="ARBA" id="ARBA00022989"/>
    </source>
</evidence>
<dbReference type="STRING" id="515622.bpr_I2864"/>
<protein>
    <submittedName>
        <fullName evidence="12">ABC transporter ATP-binding/permease protein</fullName>
    </submittedName>
</protein>
<dbReference type="EMBL" id="CP001810">
    <property type="protein sequence ID" value="ADL35594.1"/>
    <property type="molecule type" value="Genomic_DNA"/>
</dbReference>
<dbReference type="InterPro" id="IPR003593">
    <property type="entry name" value="AAA+_ATPase"/>
</dbReference>
<feature type="transmembrane region" description="Helical" evidence="9">
    <location>
        <begin position="134"/>
        <end position="158"/>
    </location>
</feature>
<evidence type="ECO:0000256" key="8">
    <source>
        <dbReference type="ARBA" id="ARBA00023136"/>
    </source>
</evidence>
<dbReference type="InterPro" id="IPR036640">
    <property type="entry name" value="ABC1_TM_sf"/>
</dbReference>
<dbReference type="GO" id="GO:0005524">
    <property type="term" value="F:ATP binding"/>
    <property type="evidence" value="ECO:0007669"/>
    <property type="project" value="UniProtKB-KW"/>
</dbReference>
<dbReference type="Pfam" id="PF00005">
    <property type="entry name" value="ABC_tran"/>
    <property type="match status" value="1"/>
</dbReference>
<sequence>MGVWKVLWKLTKEAARYKGLYVIAILATFGLTAVNLTAPKVLSNMVGIVGKGVDEAALSQLKGLALALLILYLLRVLFRFLSNYLAHRAAWYLVGDLRSRLYDKLQSLDLGFFHDKQTGDLMSRIVNDTRDFELLYAHMIPDMITNVVTFVGVLVILLTVNVKLALITCFPIPLILISGVIFAKVVRPFFRASQKSMGELNAQLQDSLSGLHEIQAFGQEKYESERIKTKSFDQVRAMLRALRASGIFHPSVEFLSSIGTILVVFFGGYLAYKNQLGVADIVAFMLYLSLFYQPVSGLARLIEDLQQSLAGAERVALILDTPSAISDSEDAEELTDVKGAVAFENVSFHYSNEVPVLKDVSFSCKPGMMVALVGPTGVGKTTATQLISRFYDPQHGRVLIDGKDIKHVTLESLRHNISPVLQDTFLFNGTIAENIGYARPDATRQEIIAAAKAANIHDDILNMPKLYDTQVGERGLRLSGGQKQRVAIARAILRNSPIIILDEATASVDVQTEKQIQAAISQMAGKRTIIAIAHRLSTIINADLILVIHEGRIVEQGTHQELLDKKGFYYEMQKVQL</sequence>
<keyword evidence="8 9" id="KW-0472">Membrane</keyword>
<feature type="domain" description="ABC transmembrane type-1" evidence="11">
    <location>
        <begin position="22"/>
        <end position="307"/>
    </location>
</feature>
<organism evidence="12 13">
    <name type="scientific">Butyrivibrio proteoclasticus (strain ATCC 51982 / DSM 14932 / B316)</name>
    <name type="common">Clostridium proteoclasticum</name>
    <dbReference type="NCBI Taxonomy" id="515622"/>
    <lineage>
        <taxon>Bacteria</taxon>
        <taxon>Bacillati</taxon>
        <taxon>Bacillota</taxon>
        <taxon>Clostridia</taxon>
        <taxon>Lachnospirales</taxon>
        <taxon>Lachnospiraceae</taxon>
        <taxon>Butyrivibrio</taxon>
    </lineage>
</organism>
<keyword evidence="7 9" id="KW-1133">Transmembrane helix</keyword>
<dbReference type="PROSITE" id="PS50893">
    <property type="entry name" value="ABC_TRANSPORTER_2"/>
    <property type="match status" value="1"/>
</dbReference>
<feature type="domain" description="ABC transporter" evidence="10">
    <location>
        <begin position="341"/>
        <end position="575"/>
    </location>
</feature>
<gene>
    <name evidence="12" type="ordered locus">bpr_I2864</name>
</gene>
<feature type="transmembrane region" description="Helical" evidence="9">
    <location>
        <begin position="20"/>
        <end position="38"/>
    </location>
</feature>
<keyword evidence="13" id="KW-1185">Reference proteome</keyword>
<dbReference type="SUPFAM" id="SSF90123">
    <property type="entry name" value="ABC transporter transmembrane region"/>
    <property type="match status" value="1"/>
</dbReference>
<keyword evidence="2" id="KW-0813">Transport</keyword>
<dbReference type="KEGG" id="bpb:bpr_I2864"/>
<keyword evidence="5" id="KW-0547">Nucleotide-binding</keyword>
<comment type="subcellular location">
    <subcellularLocation>
        <location evidence="1">Cell membrane</location>
        <topology evidence="1">Multi-pass membrane protein</topology>
    </subcellularLocation>
</comment>
<dbReference type="AlphaFoldDB" id="E0S0A7"/>
<evidence type="ECO:0000313" key="12">
    <source>
        <dbReference type="EMBL" id="ADL35594.1"/>
    </source>
</evidence>
<evidence type="ECO:0000256" key="6">
    <source>
        <dbReference type="ARBA" id="ARBA00022840"/>
    </source>
</evidence>
<dbReference type="InterPro" id="IPR017871">
    <property type="entry name" value="ABC_transporter-like_CS"/>
</dbReference>
<evidence type="ECO:0000256" key="4">
    <source>
        <dbReference type="ARBA" id="ARBA00022692"/>
    </source>
</evidence>
<dbReference type="GO" id="GO:0016887">
    <property type="term" value="F:ATP hydrolysis activity"/>
    <property type="evidence" value="ECO:0007669"/>
    <property type="project" value="InterPro"/>
</dbReference>
<dbReference type="CDD" id="cd18778">
    <property type="entry name" value="ABC_6TM_exporter_like"/>
    <property type="match status" value="1"/>
</dbReference>
<dbReference type="Gene3D" id="1.20.1560.10">
    <property type="entry name" value="ABC transporter type 1, transmembrane domain"/>
    <property type="match status" value="1"/>
</dbReference>
<feature type="transmembrane region" description="Helical" evidence="9">
    <location>
        <begin position="246"/>
        <end position="270"/>
    </location>
</feature>
<dbReference type="eggNOG" id="COG1132">
    <property type="taxonomic scope" value="Bacteria"/>
</dbReference>
<evidence type="ECO:0000256" key="9">
    <source>
        <dbReference type="SAM" id="Phobius"/>
    </source>
</evidence>
<dbReference type="Gene3D" id="3.40.50.300">
    <property type="entry name" value="P-loop containing nucleotide triphosphate hydrolases"/>
    <property type="match status" value="1"/>
</dbReference>
<dbReference type="InterPro" id="IPR027417">
    <property type="entry name" value="P-loop_NTPase"/>
</dbReference>
<dbReference type="PANTHER" id="PTHR43394:SF1">
    <property type="entry name" value="ATP-BINDING CASSETTE SUB-FAMILY B MEMBER 10, MITOCHONDRIAL"/>
    <property type="match status" value="1"/>
</dbReference>